<dbReference type="Proteomes" id="UP000030750">
    <property type="component" value="Unassembled WGS sequence"/>
</dbReference>
<dbReference type="VEuPathDB" id="ToxoDB:EBH_0064140"/>
<reference evidence="1" key="2">
    <citation type="submission" date="2013-10" db="EMBL/GenBank/DDBJ databases">
        <authorList>
            <person name="Aslett M."/>
        </authorList>
    </citation>
    <scope>NUCLEOTIDE SEQUENCE [LARGE SCALE GENOMIC DNA]</scope>
    <source>
        <strain evidence="1">Houghton</strain>
    </source>
</reference>
<organism evidence="1 2">
    <name type="scientific">Eimeria brunetti</name>
    <dbReference type="NCBI Taxonomy" id="51314"/>
    <lineage>
        <taxon>Eukaryota</taxon>
        <taxon>Sar</taxon>
        <taxon>Alveolata</taxon>
        <taxon>Apicomplexa</taxon>
        <taxon>Conoidasida</taxon>
        <taxon>Coccidia</taxon>
        <taxon>Eucoccidiorida</taxon>
        <taxon>Eimeriorina</taxon>
        <taxon>Eimeriidae</taxon>
        <taxon>Eimeria</taxon>
    </lineage>
</organism>
<dbReference type="EMBL" id="HG710290">
    <property type="protein sequence ID" value="CDJ46101.1"/>
    <property type="molecule type" value="Genomic_DNA"/>
</dbReference>
<gene>
    <name evidence="1" type="ORF">EBH_0064140</name>
</gene>
<keyword evidence="2" id="KW-1185">Reference proteome</keyword>
<reference evidence="1" key="1">
    <citation type="submission" date="2013-10" db="EMBL/GenBank/DDBJ databases">
        <title>Genomic analysis of the causative agents of coccidiosis in chickens.</title>
        <authorList>
            <person name="Reid A.J."/>
            <person name="Blake D."/>
            <person name="Billington K."/>
            <person name="Browne H."/>
            <person name="Dunn M."/>
            <person name="Hung S."/>
            <person name="Kawahara F."/>
            <person name="Miranda-Saavedra D."/>
            <person name="Mourier T."/>
            <person name="Nagra H."/>
            <person name="Otto T.D."/>
            <person name="Rawlings N."/>
            <person name="Sanchez A."/>
            <person name="Sanders M."/>
            <person name="Subramaniam C."/>
            <person name="Tay Y."/>
            <person name="Dear P."/>
            <person name="Doerig C."/>
            <person name="Gruber A."/>
            <person name="Parkinson J."/>
            <person name="Shirley M."/>
            <person name="Wan K.L."/>
            <person name="Berriman M."/>
            <person name="Tomley F."/>
            <person name="Pain A."/>
        </authorList>
    </citation>
    <scope>NUCLEOTIDE SEQUENCE [LARGE SCALE GENOMIC DNA]</scope>
    <source>
        <strain evidence="1">Houghton</strain>
    </source>
</reference>
<evidence type="ECO:0000313" key="2">
    <source>
        <dbReference type="Proteomes" id="UP000030750"/>
    </source>
</evidence>
<evidence type="ECO:0000313" key="1">
    <source>
        <dbReference type="EMBL" id="CDJ46101.1"/>
    </source>
</evidence>
<sequence>MGYAIVTAPVYLPLVPTMPLVVMQQPAPVCLLQQQQQQQQIVQQQQQQQQQQQPLRIVLKAPQTYTVTLVEPSPVYITYPQPPVTIII</sequence>
<dbReference type="AlphaFoldDB" id="U6L7G5"/>
<name>U6L7G5_9EIME</name>
<accession>U6L7G5</accession>
<proteinExistence type="predicted"/>
<protein>
    <submittedName>
        <fullName evidence="1">Uncharacterized protein</fullName>
    </submittedName>
</protein>